<evidence type="ECO:0000313" key="3">
    <source>
        <dbReference type="Proteomes" id="UP000215453"/>
    </source>
</evidence>
<dbReference type="AlphaFoldDB" id="A0A1Y6M0X9"/>
<dbReference type="EMBL" id="LT882692">
    <property type="protein sequence ID" value="SMY30305.1"/>
    <property type="molecule type" value="Genomic_DNA"/>
</dbReference>
<evidence type="ECO:0000256" key="1">
    <source>
        <dbReference type="SAM" id="MobiDB-lite"/>
    </source>
</evidence>
<dbReference type="Proteomes" id="UP000215453">
    <property type="component" value="Chromosome 17"/>
</dbReference>
<name>A0A1Y6M0X9_ZYMTR</name>
<sequence>MAKNLPSSPSSTSHDDQHEHSSSGARTSKSDHEHPSTDTPSGDTFQESSTISNQEYLKYKKQVDRVVKKKDKQGLRTVTWKHTFEPVEALMRPDVGSAVKAELRELLRDRDSKDKGGEL</sequence>
<evidence type="ECO:0000313" key="2">
    <source>
        <dbReference type="EMBL" id="SMY30305.1"/>
    </source>
</evidence>
<gene>
    <name evidence="2" type="ORF">ZT1A5_G11756</name>
</gene>
<protein>
    <submittedName>
        <fullName evidence="2">Uncharacterized protein</fullName>
    </submittedName>
</protein>
<accession>A0A1Y6M0X9</accession>
<organism evidence="2 3">
    <name type="scientific">Zymoseptoria tritici ST99CH_1A5</name>
    <dbReference type="NCBI Taxonomy" id="1276529"/>
    <lineage>
        <taxon>Eukaryota</taxon>
        <taxon>Fungi</taxon>
        <taxon>Dikarya</taxon>
        <taxon>Ascomycota</taxon>
        <taxon>Pezizomycotina</taxon>
        <taxon>Dothideomycetes</taxon>
        <taxon>Dothideomycetidae</taxon>
        <taxon>Mycosphaerellales</taxon>
        <taxon>Mycosphaerellaceae</taxon>
        <taxon>Zymoseptoria</taxon>
    </lineage>
</organism>
<feature type="compositionally biased region" description="Polar residues" evidence="1">
    <location>
        <begin position="37"/>
        <end position="55"/>
    </location>
</feature>
<reference evidence="2 3" key="1">
    <citation type="submission" date="2016-10" db="EMBL/GenBank/DDBJ databases">
        <authorList>
            <person name="Varghese N."/>
        </authorList>
    </citation>
    <scope>NUCLEOTIDE SEQUENCE [LARGE SCALE GENOMIC DNA]</scope>
</reference>
<feature type="compositionally biased region" description="Polar residues" evidence="1">
    <location>
        <begin position="1"/>
        <end position="12"/>
    </location>
</feature>
<feature type="region of interest" description="Disordered" evidence="1">
    <location>
        <begin position="1"/>
        <end position="56"/>
    </location>
</feature>
<proteinExistence type="predicted"/>